<evidence type="ECO:0000313" key="10">
    <source>
        <dbReference type="Proteomes" id="UP000238350"/>
    </source>
</evidence>
<dbReference type="EC" id="2.7.11.1" evidence="1"/>
<keyword evidence="2 6" id="KW-0547">Nucleotide-binding</keyword>
<gene>
    <name evidence="9" type="ORF">B9G98_04003</name>
</gene>
<accession>A0A2T0FN03</accession>
<name>A0A2T0FN03_9ASCO</name>
<dbReference type="PROSITE" id="PS50011">
    <property type="entry name" value="PROTEIN_KINASE_DOM"/>
    <property type="match status" value="1"/>
</dbReference>
<evidence type="ECO:0000256" key="2">
    <source>
        <dbReference type="ARBA" id="ARBA00022741"/>
    </source>
</evidence>
<dbReference type="RefSeq" id="XP_024666328.1">
    <property type="nucleotide sequence ID" value="XM_024810560.1"/>
</dbReference>
<dbReference type="OrthoDB" id="193931at2759"/>
<comment type="catalytic activity">
    <reaction evidence="5">
        <text>L-seryl-[protein] + ATP = O-phospho-L-seryl-[protein] + ADP + H(+)</text>
        <dbReference type="Rhea" id="RHEA:17989"/>
        <dbReference type="Rhea" id="RHEA-COMP:9863"/>
        <dbReference type="Rhea" id="RHEA-COMP:11604"/>
        <dbReference type="ChEBI" id="CHEBI:15378"/>
        <dbReference type="ChEBI" id="CHEBI:29999"/>
        <dbReference type="ChEBI" id="CHEBI:30616"/>
        <dbReference type="ChEBI" id="CHEBI:83421"/>
        <dbReference type="ChEBI" id="CHEBI:456216"/>
        <dbReference type="EC" id="2.7.11.1"/>
    </reaction>
</comment>
<protein>
    <recommendedName>
        <fullName evidence="1">non-specific serine/threonine protein kinase</fullName>
        <ecNumber evidence="1">2.7.11.1</ecNumber>
    </recommendedName>
</protein>
<feature type="binding site" evidence="6">
    <location>
        <position position="68"/>
    </location>
    <ligand>
        <name>ATP</name>
        <dbReference type="ChEBI" id="CHEBI:30616"/>
    </ligand>
</feature>
<evidence type="ECO:0000256" key="6">
    <source>
        <dbReference type="PROSITE-ProRule" id="PRU10141"/>
    </source>
</evidence>
<comment type="caution">
    <text evidence="9">The sequence shown here is derived from an EMBL/GenBank/DDBJ whole genome shotgun (WGS) entry which is preliminary data.</text>
</comment>
<keyword evidence="3 6" id="KW-0067">ATP-binding</keyword>
<keyword evidence="10" id="KW-1185">Reference proteome</keyword>
<feature type="compositionally biased region" description="Polar residues" evidence="7">
    <location>
        <begin position="465"/>
        <end position="486"/>
    </location>
</feature>
<evidence type="ECO:0000256" key="4">
    <source>
        <dbReference type="ARBA" id="ARBA00047899"/>
    </source>
</evidence>
<feature type="compositionally biased region" description="Pro residues" evidence="7">
    <location>
        <begin position="557"/>
        <end position="566"/>
    </location>
</feature>
<dbReference type="Pfam" id="PF00069">
    <property type="entry name" value="Pkinase"/>
    <property type="match status" value="1"/>
</dbReference>
<dbReference type="InterPro" id="IPR008271">
    <property type="entry name" value="Ser/Thr_kinase_AS"/>
</dbReference>
<feature type="domain" description="Protein kinase" evidence="8">
    <location>
        <begin position="33"/>
        <end position="298"/>
    </location>
</feature>
<feature type="compositionally biased region" description="Polar residues" evidence="7">
    <location>
        <begin position="346"/>
        <end position="365"/>
    </location>
</feature>
<feature type="compositionally biased region" description="Polar residues" evidence="7">
    <location>
        <begin position="662"/>
        <end position="679"/>
    </location>
</feature>
<dbReference type="GeneID" id="36517751"/>
<comment type="catalytic activity">
    <reaction evidence="4">
        <text>L-threonyl-[protein] + ATP = O-phospho-L-threonyl-[protein] + ADP + H(+)</text>
        <dbReference type="Rhea" id="RHEA:46608"/>
        <dbReference type="Rhea" id="RHEA-COMP:11060"/>
        <dbReference type="Rhea" id="RHEA-COMP:11605"/>
        <dbReference type="ChEBI" id="CHEBI:15378"/>
        <dbReference type="ChEBI" id="CHEBI:30013"/>
        <dbReference type="ChEBI" id="CHEBI:30616"/>
        <dbReference type="ChEBI" id="CHEBI:61977"/>
        <dbReference type="ChEBI" id="CHEBI:456216"/>
        <dbReference type="EC" id="2.7.11.1"/>
    </reaction>
</comment>
<dbReference type="SMART" id="SM00220">
    <property type="entry name" value="S_TKc"/>
    <property type="match status" value="1"/>
</dbReference>
<dbReference type="SUPFAM" id="SSF56112">
    <property type="entry name" value="Protein kinase-like (PK-like)"/>
    <property type="match status" value="1"/>
</dbReference>
<dbReference type="InterPro" id="IPR011009">
    <property type="entry name" value="Kinase-like_dom_sf"/>
</dbReference>
<dbReference type="FunFam" id="1.10.510.10:FF:000571">
    <property type="entry name" value="Maternal embryonic leucine zipper kinase"/>
    <property type="match status" value="1"/>
</dbReference>
<dbReference type="Gene3D" id="1.10.510.10">
    <property type="entry name" value="Transferase(Phosphotransferase) domain 1"/>
    <property type="match status" value="1"/>
</dbReference>
<feature type="compositionally biased region" description="Polar residues" evidence="7">
    <location>
        <begin position="412"/>
        <end position="447"/>
    </location>
</feature>
<dbReference type="PANTHER" id="PTHR24346">
    <property type="entry name" value="MAP/MICROTUBULE AFFINITY-REGULATING KINASE"/>
    <property type="match status" value="1"/>
</dbReference>
<dbReference type="FunFam" id="3.30.200.20:FF:000042">
    <property type="entry name" value="Aurora kinase A"/>
    <property type="match status" value="1"/>
</dbReference>
<evidence type="ECO:0000256" key="3">
    <source>
        <dbReference type="ARBA" id="ARBA00022840"/>
    </source>
</evidence>
<dbReference type="GO" id="GO:0035556">
    <property type="term" value="P:intracellular signal transduction"/>
    <property type="evidence" value="ECO:0007669"/>
    <property type="project" value="TreeGrafter"/>
</dbReference>
<evidence type="ECO:0000313" key="9">
    <source>
        <dbReference type="EMBL" id="PRT56383.1"/>
    </source>
</evidence>
<dbReference type="AlphaFoldDB" id="A0A2T0FN03"/>
<dbReference type="GO" id="GO:0004674">
    <property type="term" value="F:protein serine/threonine kinase activity"/>
    <property type="evidence" value="ECO:0007669"/>
    <property type="project" value="UniProtKB-EC"/>
</dbReference>
<dbReference type="GO" id="GO:0005524">
    <property type="term" value="F:ATP binding"/>
    <property type="evidence" value="ECO:0007669"/>
    <property type="project" value="UniProtKB-UniRule"/>
</dbReference>
<evidence type="ECO:0000259" key="8">
    <source>
        <dbReference type="PROSITE" id="PS50011"/>
    </source>
</evidence>
<feature type="region of interest" description="Disordered" evidence="7">
    <location>
        <begin position="552"/>
        <end position="580"/>
    </location>
</feature>
<proteinExistence type="predicted"/>
<dbReference type="EMBL" id="NDIQ01000022">
    <property type="protein sequence ID" value="PRT56383.1"/>
    <property type="molecule type" value="Genomic_DNA"/>
</dbReference>
<dbReference type="STRING" id="45607.A0A2T0FN03"/>
<keyword evidence="9" id="KW-0808">Transferase</keyword>
<evidence type="ECO:0000256" key="7">
    <source>
        <dbReference type="SAM" id="MobiDB-lite"/>
    </source>
</evidence>
<sequence>MDQPKISSRLSTSSRLSSSISRRVNREARFGDYILGSTLGEGEFGKVKLGWKKNGSQVNQAAIKLIRKDTVPPKSQREIKVFREINALKILHHPNIVKLEQVIQNDKYIGIVLEYASGGELFDYILDNRSLKEHVAARLFSQLVSGVYYLHSKGIVHRDLKLENLLLDKNKNVIITDFGFANSFRNKGNQLMSTSCGSPCYAAPELVVSDSKYDGRKVDVWSCGVILYAMLAGYLPWDDDAENPNSDNITRLYKYITTTPLTFPEYMPATPRDVLRRVLVADPEKRLSLAAVRSHQWLAPYAAFLSVTPKEWDDVYTRNLEKQAQLSAAASGPSSAAAAAAASTSGMVRSHSTQVRAEPSTQTALPQRGHVRSSSAMPISAPIPAATPVVENHPGMAASAAAHSTRRMSAMPTMSTAPRSHQRTTSQVADTSSAGTSQTAKIPSPSKTRSRLPAPQGKPRPISFHPTSTSHALYQPDTDSNGAVSSSYALGTNSGFSLYTPRASQPRVELSHAAAKSGEISRPLSFVQSASAQRLVSMAPDTDHVVQATAQPAQLPMNPPPPPPPTQATVQRQQQPSPMHIDAVRSKTSDVAMKDSITLHQRRASGFSRLFSADTRRHSAVPVPVAGNVPVDRRRFSNVFGFSNSRERVYTVPEEDPRRTGLQVSQDVENRSRVPQTKEPSAAKKMVNFFRRRSTVAS</sequence>
<dbReference type="PROSITE" id="PS00108">
    <property type="entry name" value="PROTEIN_KINASE_ST"/>
    <property type="match status" value="1"/>
</dbReference>
<evidence type="ECO:0000256" key="5">
    <source>
        <dbReference type="ARBA" id="ARBA00048679"/>
    </source>
</evidence>
<keyword evidence="9" id="KW-0418">Kinase</keyword>
<organism evidence="9 10">
    <name type="scientific">Wickerhamiella sorbophila</name>
    <dbReference type="NCBI Taxonomy" id="45607"/>
    <lineage>
        <taxon>Eukaryota</taxon>
        <taxon>Fungi</taxon>
        <taxon>Dikarya</taxon>
        <taxon>Ascomycota</taxon>
        <taxon>Saccharomycotina</taxon>
        <taxon>Dipodascomycetes</taxon>
        <taxon>Dipodascales</taxon>
        <taxon>Trichomonascaceae</taxon>
        <taxon>Wickerhamiella</taxon>
    </lineage>
</organism>
<dbReference type="GO" id="GO:0005737">
    <property type="term" value="C:cytoplasm"/>
    <property type="evidence" value="ECO:0007669"/>
    <property type="project" value="TreeGrafter"/>
</dbReference>
<dbReference type="Proteomes" id="UP000238350">
    <property type="component" value="Unassembled WGS sequence"/>
</dbReference>
<feature type="compositionally biased region" description="Low complexity" evidence="7">
    <location>
        <begin position="567"/>
        <end position="578"/>
    </location>
</feature>
<evidence type="ECO:0000256" key="1">
    <source>
        <dbReference type="ARBA" id="ARBA00012513"/>
    </source>
</evidence>
<dbReference type="InterPro" id="IPR017441">
    <property type="entry name" value="Protein_kinase_ATP_BS"/>
</dbReference>
<dbReference type="PANTHER" id="PTHR24346:SF110">
    <property type="entry name" value="NON-SPECIFIC SERINE_THREONINE PROTEIN KINASE"/>
    <property type="match status" value="1"/>
</dbReference>
<feature type="region of interest" description="Disordered" evidence="7">
    <location>
        <begin position="397"/>
        <end position="486"/>
    </location>
</feature>
<dbReference type="PROSITE" id="PS00107">
    <property type="entry name" value="PROTEIN_KINASE_ATP"/>
    <property type="match status" value="1"/>
</dbReference>
<feature type="region of interest" description="Disordered" evidence="7">
    <location>
        <begin position="653"/>
        <end position="680"/>
    </location>
</feature>
<reference evidence="9 10" key="1">
    <citation type="submission" date="2017-04" db="EMBL/GenBank/DDBJ databases">
        <title>Genome sequencing of [Candida] sorbophila.</title>
        <authorList>
            <person name="Ahn J.O."/>
        </authorList>
    </citation>
    <scope>NUCLEOTIDE SEQUENCE [LARGE SCALE GENOMIC DNA]</scope>
    <source>
        <strain evidence="9 10">DS02</strain>
    </source>
</reference>
<dbReference type="InterPro" id="IPR000719">
    <property type="entry name" value="Prot_kinase_dom"/>
</dbReference>
<feature type="region of interest" description="Disordered" evidence="7">
    <location>
        <begin position="341"/>
        <end position="380"/>
    </location>
</feature>